<comment type="subcellular location">
    <subcellularLocation>
        <location evidence="1">Nucleus</location>
    </subcellularLocation>
</comment>
<sequence>MASTVMISQQKTVWRTRSMSSYQQRENKDGPTDLTTKAMHFFKIIMPRTLQEGKLIPKKFISKYGVDLGSMAFLTIPNGTKWTVNLTKRDGEVWFQNGWCEFASCHALTIGSLLVFRYEGNSQFSVLIFDAIATKIEYPLDDQPQFHKMEDNESDDNSIEILDAFMPSPKTGEKPPLPCTLPHKRAKTKPTSSDLQVGDTHFRPEGPKSKGLMLEKCRPVFGTFTKGEGSAHGVGGNRVGCTSCLLVKLEFDCSLDDVSFSHDQCPKKDGGVAENLVRAKALKSENPLFKVVIHPSYVNGKDRASLPNGIINYLLRKGFTKDYAKGSILAVKLQAVDRLWPVKLYIYEGKYSSCVVSAGWSTFARENTFFWFYSFYPDRVSTIDHQLVMASKRAKRGKSKAASKLELVFNQLRLTREHVSKALDIPIIHTPTYPYSRSLRIDDVMNVLYGRSITRGSDRSISSTRFGEYFLQEKKMEKMIDGEWVDFNTKAMTIVLLCLKDKLYVNDMLIAAKSMCKVARLTFLLHKEFDMKDMDTDKKILVMEIHRDREARELRLS</sequence>
<gene>
    <name evidence="8" type="ORF">RGQ29_026560</name>
</gene>
<dbReference type="Pfam" id="PF02362">
    <property type="entry name" value="B3"/>
    <property type="match status" value="1"/>
</dbReference>
<evidence type="ECO:0000256" key="6">
    <source>
        <dbReference type="SAM" id="MobiDB-lite"/>
    </source>
</evidence>
<comment type="caution">
    <text evidence="8">The sequence shown here is derived from an EMBL/GenBank/DDBJ whole genome shotgun (WGS) entry which is preliminary data.</text>
</comment>
<dbReference type="Gene3D" id="2.40.330.10">
    <property type="entry name" value="DNA-binding pseudobarrel domain"/>
    <property type="match status" value="2"/>
</dbReference>
<reference evidence="8 9" key="1">
    <citation type="journal article" date="2023" name="G3 (Bethesda)">
        <title>A haplotype-resolved chromosome-scale genome for Quercus rubra L. provides insights into the genetics of adaptive traits for red oak species.</title>
        <authorList>
            <person name="Kapoor B."/>
            <person name="Jenkins J."/>
            <person name="Schmutz J."/>
            <person name="Zhebentyayeva T."/>
            <person name="Kuelheim C."/>
            <person name="Coggeshall M."/>
            <person name="Heim C."/>
            <person name="Lasky J.R."/>
            <person name="Leites L."/>
            <person name="Islam-Faridi N."/>
            <person name="Romero-Severson J."/>
            <person name="DeLeo V.L."/>
            <person name="Lucas S.M."/>
            <person name="Lazic D."/>
            <person name="Gailing O."/>
            <person name="Carlson J."/>
            <person name="Staton M."/>
        </authorList>
    </citation>
    <scope>NUCLEOTIDE SEQUENCE [LARGE SCALE GENOMIC DNA]</scope>
    <source>
        <strain evidence="8">Pseudo-F2</strain>
    </source>
</reference>
<proteinExistence type="predicted"/>
<dbReference type="PANTHER" id="PTHR31920:SF108">
    <property type="entry name" value="B3 DOMAIN-CONTAINING TRANSCRIPTION FACTOR VRN1-LIKE"/>
    <property type="match status" value="1"/>
</dbReference>
<keyword evidence="3" id="KW-0238">DNA-binding</keyword>
<evidence type="ECO:0000313" key="8">
    <source>
        <dbReference type="EMBL" id="KAK4575643.1"/>
    </source>
</evidence>
<dbReference type="SUPFAM" id="SSF101936">
    <property type="entry name" value="DNA-binding pseudobarrel domain"/>
    <property type="match status" value="2"/>
</dbReference>
<evidence type="ECO:0000256" key="1">
    <source>
        <dbReference type="ARBA" id="ARBA00004123"/>
    </source>
</evidence>
<keyword evidence="5" id="KW-0539">Nucleus</keyword>
<evidence type="ECO:0000313" key="9">
    <source>
        <dbReference type="Proteomes" id="UP001324115"/>
    </source>
</evidence>
<dbReference type="Proteomes" id="UP001324115">
    <property type="component" value="Unassembled WGS sequence"/>
</dbReference>
<dbReference type="CDD" id="cd10017">
    <property type="entry name" value="B3_DNA"/>
    <property type="match status" value="1"/>
</dbReference>
<feature type="region of interest" description="Disordered" evidence="6">
    <location>
        <begin position="172"/>
        <end position="205"/>
    </location>
</feature>
<evidence type="ECO:0000256" key="3">
    <source>
        <dbReference type="ARBA" id="ARBA00023125"/>
    </source>
</evidence>
<keyword evidence="4" id="KW-0804">Transcription</keyword>
<feature type="domain" description="TF-B3" evidence="7">
    <location>
        <begin position="56"/>
        <end position="132"/>
    </location>
</feature>
<dbReference type="AlphaFoldDB" id="A0AAN7ELQ9"/>
<accession>A0AAN7ELQ9</accession>
<evidence type="ECO:0000259" key="7">
    <source>
        <dbReference type="PROSITE" id="PS50863"/>
    </source>
</evidence>
<dbReference type="InterPro" id="IPR003340">
    <property type="entry name" value="B3_DNA-bd"/>
</dbReference>
<evidence type="ECO:0000256" key="5">
    <source>
        <dbReference type="ARBA" id="ARBA00023242"/>
    </source>
</evidence>
<dbReference type="InterPro" id="IPR015300">
    <property type="entry name" value="DNA-bd_pseudobarrel_sf"/>
</dbReference>
<dbReference type="GO" id="GO:0005634">
    <property type="term" value="C:nucleus"/>
    <property type="evidence" value="ECO:0007669"/>
    <property type="project" value="UniProtKB-SubCell"/>
</dbReference>
<dbReference type="GO" id="GO:0003677">
    <property type="term" value="F:DNA binding"/>
    <property type="evidence" value="ECO:0007669"/>
    <property type="project" value="UniProtKB-KW"/>
</dbReference>
<evidence type="ECO:0000256" key="4">
    <source>
        <dbReference type="ARBA" id="ARBA00023163"/>
    </source>
</evidence>
<evidence type="ECO:0000256" key="2">
    <source>
        <dbReference type="ARBA" id="ARBA00023015"/>
    </source>
</evidence>
<keyword evidence="9" id="KW-1185">Reference proteome</keyword>
<name>A0AAN7ELQ9_QUERU</name>
<dbReference type="PANTHER" id="PTHR31920">
    <property type="entry name" value="B3 DOMAIN-CONTAINING"/>
    <property type="match status" value="1"/>
</dbReference>
<dbReference type="SMART" id="SM01019">
    <property type="entry name" value="B3"/>
    <property type="match status" value="1"/>
</dbReference>
<dbReference type="InterPro" id="IPR050655">
    <property type="entry name" value="Plant_B3_domain"/>
</dbReference>
<keyword evidence="2" id="KW-0805">Transcription regulation</keyword>
<dbReference type="EMBL" id="JAXUIC010000008">
    <property type="protein sequence ID" value="KAK4575643.1"/>
    <property type="molecule type" value="Genomic_DNA"/>
</dbReference>
<protein>
    <recommendedName>
        <fullName evidence="7">TF-B3 domain-containing protein</fullName>
    </recommendedName>
</protein>
<organism evidence="8 9">
    <name type="scientific">Quercus rubra</name>
    <name type="common">Northern red oak</name>
    <name type="synonym">Quercus borealis</name>
    <dbReference type="NCBI Taxonomy" id="3512"/>
    <lineage>
        <taxon>Eukaryota</taxon>
        <taxon>Viridiplantae</taxon>
        <taxon>Streptophyta</taxon>
        <taxon>Embryophyta</taxon>
        <taxon>Tracheophyta</taxon>
        <taxon>Spermatophyta</taxon>
        <taxon>Magnoliopsida</taxon>
        <taxon>eudicotyledons</taxon>
        <taxon>Gunneridae</taxon>
        <taxon>Pentapetalae</taxon>
        <taxon>rosids</taxon>
        <taxon>fabids</taxon>
        <taxon>Fagales</taxon>
        <taxon>Fagaceae</taxon>
        <taxon>Quercus</taxon>
    </lineage>
</organism>
<dbReference type="PROSITE" id="PS50863">
    <property type="entry name" value="B3"/>
    <property type="match status" value="1"/>
</dbReference>